<evidence type="ECO:0000313" key="2">
    <source>
        <dbReference type="EMBL" id="GII76457.1"/>
    </source>
</evidence>
<dbReference type="RefSeq" id="WP_203983091.1">
    <property type="nucleotide sequence ID" value="NZ_BOOU01000019.1"/>
</dbReference>
<dbReference type="AlphaFoldDB" id="A0A919QYS0"/>
<dbReference type="EMBL" id="BOOU01000019">
    <property type="protein sequence ID" value="GII76457.1"/>
    <property type="molecule type" value="Genomic_DNA"/>
</dbReference>
<feature type="compositionally biased region" description="Low complexity" evidence="1">
    <location>
        <begin position="20"/>
        <end position="59"/>
    </location>
</feature>
<comment type="caution">
    <text evidence="2">The sequence shown here is derived from an EMBL/GenBank/DDBJ whole genome shotgun (WGS) entry which is preliminary data.</text>
</comment>
<feature type="region of interest" description="Disordered" evidence="1">
    <location>
        <begin position="20"/>
        <end position="86"/>
    </location>
</feature>
<dbReference type="Proteomes" id="UP000655287">
    <property type="component" value="Unassembled WGS sequence"/>
</dbReference>
<proteinExistence type="predicted"/>
<gene>
    <name evidence="2" type="ORF">Sru01_14390</name>
</gene>
<sequence>MAFAAVTVTALAAGTAVTRAGETPAATGAAALSPPAATGAAAATPGGGARPAAADARASKPAKARKASKARDRARTASGPSKHTDATAVGYFQERVTAKAAKRVTDIRTVGNYLRIYTDLPDTAHNSKAALELCKRGKEYLVEEKGERSPVVFVQAEYGQNGNPVLANILGPGDHSCRLTYPKPK</sequence>
<accession>A0A919QYS0</accession>
<evidence type="ECO:0000256" key="1">
    <source>
        <dbReference type="SAM" id="MobiDB-lite"/>
    </source>
</evidence>
<protein>
    <submittedName>
        <fullName evidence="2">Uncharacterized protein</fullName>
    </submittedName>
</protein>
<keyword evidence="3" id="KW-1185">Reference proteome</keyword>
<evidence type="ECO:0000313" key="3">
    <source>
        <dbReference type="Proteomes" id="UP000655287"/>
    </source>
</evidence>
<reference evidence="2" key="1">
    <citation type="submission" date="2021-01" db="EMBL/GenBank/DDBJ databases">
        <title>Whole genome shotgun sequence of Sphaerisporangium rufum NBRC 109079.</title>
        <authorList>
            <person name="Komaki H."/>
            <person name="Tamura T."/>
        </authorList>
    </citation>
    <scope>NUCLEOTIDE SEQUENCE</scope>
    <source>
        <strain evidence="2">NBRC 109079</strain>
    </source>
</reference>
<name>A0A919QYS0_9ACTN</name>
<organism evidence="2 3">
    <name type="scientific">Sphaerisporangium rufum</name>
    <dbReference type="NCBI Taxonomy" id="1381558"/>
    <lineage>
        <taxon>Bacteria</taxon>
        <taxon>Bacillati</taxon>
        <taxon>Actinomycetota</taxon>
        <taxon>Actinomycetes</taxon>
        <taxon>Streptosporangiales</taxon>
        <taxon>Streptosporangiaceae</taxon>
        <taxon>Sphaerisporangium</taxon>
    </lineage>
</organism>